<dbReference type="PROSITE" id="PS51257">
    <property type="entry name" value="PROKAR_LIPOPROTEIN"/>
    <property type="match status" value="1"/>
</dbReference>
<dbReference type="Proteomes" id="UP000546200">
    <property type="component" value="Unassembled WGS sequence"/>
</dbReference>
<name>A0A7W9BA33_9SPHN</name>
<gene>
    <name evidence="7" type="ORF">FHS94_000201</name>
</gene>
<keyword evidence="3" id="KW-1015">Disulfide bond</keyword>
<dbReference type="GO" id="GO:0016853">
    <property type="term" value="F:isomerase activity"/>
    <property type="evidence" value="ECO:0007669"/>
    <property type="project" value="UniProtKB-KW"/>
</dbReference>
<accession>A0A7W9BA33</accession>
<evidence type="ECO:0000256" key="4">
    <source>
        <dbReference type="ARBA" id="ARBA00023284"/>
    </source>
</evidence>
<dbReference type="PROSITE" id="PS00194">
    <property type="entry name" value="THIOREDOXIN_1"/>
    <property type="match status" value="1"/>
</dbReference>
<dbReference type="InterPro" id="IPR036249">
    <property type="entry name" value="Thioredoxin-like_sf"/>
</dbReference>
<keyword evidence="4" id="KW-0676">Redox-active center</keyword>
<dbReference type="PANTHER" id="PTHR42852:SF6">
    <property type="entry name" value="THIOL:DISULFIDE INTERCHANGE PROTEIN DSBE"/>
    <property type="match status" value="1"/>
</dbReference>
<evidence type="ECO:0000313" key="8">
    <source>
        <dbReference type="Proteomes" id="UP000546200"/>
    </source>
</evidence>
<keyword evidence="2" id="KW-0201">Cytochrome c-type biogenesis</keyword>
<evidence type="ECO:0000256" key="5">
    <source>
        <dbReference type="SAM" id="MobiDB-lite"/>
    </source>
</evidence>
<evidence type="ECO:0000259" key="6">
    <source>
        <dbReference type="PROSITE" id="PS51352"/>
    </source>
</evidence>
<reference evidence="7 8" key="1">
    <citation type="submission" date="2020-08" db="EMBL/GenBank/DDBJ databases">
        <title>Genomic Encyclopedia of Type Strains, Phase IV (KMG-IV): sequencing the most valuable type-strain genomes for metagenomic binning, comparative biology and taxonomic classification.</title>
        <authorList>
            <person name="Goeker M."/>
        </authorList>
    </citation>
    <scope>NUCLEOTIDE SEQUENCE [LARGE SCALE GENOMIC DNA]</scope>
    <source>
        <strain evidence="7 8">DSM 100044</strain>
    </source>
</reference>
<dbReference type="InterPro" id="IPR017937">
    <property type="entry name" value="Thioredoxin_CS"/>
</dbReference>
<dbReference type="GO" id="GO:0017004">
    <property type="term" value="P:cytochrome complex assembly"/>
    <property type="evidence" value="ECO:0007669"/>
    <property type="project" value="UniProtKB-KW"/>
</dbReference>
<proteinExistence type="predicted"/>
<evidence type="ECO:0000256" key="2">
    <source>
        <dbReference type="ARBA" id="ARBA00022748"/>
    </source>
</evidence>
<dbReference type="RefSeq" id="WP_184053522.1">
    <property type="nucleotide sequence ID" value="NZ_JACIJK010000001.1"/>
</dbReference>
<dbReference type="GO" id="GO:0030313">
    <property type="term" value="C:cell envelope"/>
    <property type="evidence" value="ECO:0007669"/>
    <property type="project" value="UniProtKB-SubCell"/>
</dbReference>
<dbReference type="PROSITE" id="PS51352">
    <property type="entry name" value="THIOREDOXIN_2"/>
    <property type="match status" value="1"/>
</dbReference>
<dbReference type="Gene3D" id="3.40.30.10">
    <property type="entry name" value="Glutaredoxin"/>
    <property type="match status" value="1"/>
</dbReference>
<comment type="caution">
    <text evidence="7">The sequence shown here is derived from an EMBL/GenBank/DDBJ whole genome shotgun (WGS) entry which is preliminary data.</text>
</comment>
<feature type="region of interest" description="Disordered" evidence="5">
    <location>
        <begin position="29"/>
        <end position="52"/>
    </location>
</feature>
<dbReference type="PANTHER" id="PTHR42852">
    <property type="entry name" value="THIOL:DISULFIDE INTERCHANGE PROTEIN DSBE"/>
    <property type="match status" value="1"/>
</dbReference>
<protein>
    <submittedName>
        <fullName evidence="7">Thiol-disulfide isomerase/thioredoxin</fullName>
    </submittedName>
</protein>
<dbReference type="InterPro" id="IPR013766">
    <property type="entry name" value="Thioredoxin_domain"/>
</dbReference>
<evidence type="ECO:0000256" key="1">
    <source>
        <dbReference type="ARBA" id="ARBA00004196"/>
    </source>
</evidence>
<dbReference type="InterPro" id="IPR050553">
    <property type="entry name" value="Thioredoxin_ResA/DsbE_sf"/>
</dbReference>
<dbReference type="CDD" id="cd02966">
    <property type="entry name" value="TlpA_like_family"/>
    <property type="match status" value="1"/>
</dbReference>
<comment type="subcellular location">
    <subcellularLocation>
        <location evidence="1">Cell envelope</location>
    </subcellularLocation>
</comment>
<keyword evidence="7" id="KW-0413">Isomerase</keyword>
<dbReference type="EMBL" id="JACIJK010000001">
    <property type="protein sequence ID" value="MBB5713382.1"/>
    <property type="molecule type" value="Genomic_DNA"/>
</dbReference>
<dbReference type="Pfam" id="PF08534">
    <property type="entry name" value="Redoxin"/>
    <property type="match status" value="1"/>
</dbReference>
<sequence>MRVSACLVLVAALMATGCDKQSAPTEQANAASANNADAATSPTAGIAGKIDRTHMGSPAPTLRFDGPDGKPTTLAAFGGKPVLLNLWATWCAPCVKELPTLDALAVREAGKIQVVTLSQDMDPAKVAPFFAERQFKALKAYTDPKMAWATTLGANLPTTILFDSAGKEVWRTTGDLDWTGPVATQALAELS</sequence>
<feature type="compositionally biased region" description="Low complexity" evidence="5">
    <location>
        <begin position="29"/>
        <end position="44"/>
    </location>
</feature>
<dbReference type="AlphaFoldDB" id="A0A7W9BA33"/>
<dbReference type="SUPFAM" id="SSF52833">
    <property type="entry name" value="Thioredoxin-like"/>
    <property type="match status" value="1"/>
</dbReference>
<keyword evidence="8" id="KW-1185">Reference proteome</keyword>
<dbReference type="InterPro" id="IPR013740">
    <property type="entry name" value="Redoxin"/>
</dbReference>
<dbReference type="GO" id="GO:0015036">
    <property type="term" value="F:disulfide oxidoreductase activity"/>
    <property type="evidence" value="ECO:0007669"/>
    <property type="project" value="UniProtKB-ARBA"/>
</dbReference>
<feature type="domain" description="Thioredoxin" evidence="6">
    <location>
        <begin position="53"/>
        <end position="191"/>
    </location>
</feature>
<evidence type="ECO:0000256" key="3">
    <source>
        <dbReference type="ARBA" id="ARBA00023157"/>
    </source>
</evidence>
<organism evidence="7 8">
    <name type="scientific">Sphingomonas aerophila</name>
    <dbReference type="NCBI Taxonomy" id="1344948"/>
    <lineage>
        <taxon>Bacteria</taxon>
        <taxon>Pseudomonadati</taxon>
        <taxon>Pseudomonadota</taxon>
        <taxon>Alphaproteobacteria</taxon>
        <taxon>Sphingomonadales</taxon>
        <taxon>Sphingomonadaceae</taxon>
        <taxon>Sphingomonas</taxon>
    </lineage>
</organism>
<evidence type="ECO:0000313" key="7">
    <source>
        <dbReference type="EMBL" id="MBB5713382.1"/>
    </source>
</evidence>